<dbReference type="EMBL" id="JASCZI010241733">
    <property type="protein sequence ID" value="MED6205977.1"/>
    <property type="molecule type" value="Genomic_DNA"/>
</dbReference>
<reference evidence="1 2" key="1">
    <citation type="journal article" date="2023" name="Plants (Basel)">
        <title>Bridging the Gap: Combining Genomics and Transcriptomics Approaches to Understand Stylosanthes scabra, an Orphan Legume from the Brazilian Caatinga.</title>
        <authorList>
            <person name="Ferreira-Neto J.R.C."/>
            <person name="da Silva M.D."/>
            <person name="Binneck E."/>
            <person name="de Melo N.F."/>
            <person name="da Silva R.H."/>
            <person name="de Melo A.L.T.M."/>
            <person name="Pandolfi V."/>
            <person name="Bustamante F.O."/>
            <person name="Brasileiro-Vidal A.C."/>
            <person name="Benko-Iseppon A.M."/>
        </authorList>
    </citation>
    <scope>NUCLEOTIDE SEQUENCE [LARGE SCALE GENOMIC DNA]</scope>
    <source>
        <tissue evidence="1">Leaves</tissue>
    </source>
</reference>
<keyword evidence="2" id="KW-1185">Reference proteome</keyword>
<organism evidence="1 2">
    <name type="scientific">Stylosanthes scabra</name>
    <dbReference type="NCBI Taxonomy" id="79078"/>
    <lineage>
        <taxon>Eukaryota</taxon>
        <taxon>Viridiplantae</taxon>
        <taxon>Streptophyta</taxon>
        <taxon>Embryophyta</taxon>
        <taxon>Tracheophyta</taxon>
        <taxon>Spermatophyta</taxon>
        <taxon>Magnoliopsida</taxon>
        <taxon>eudicotyledons</taxon>
        <taxon>Gunneridae</taxon>
        <taxon>Pentapetalae</taxon>
        <taxon>rosids</taxon>
        <taxon>fabids</taxon>
        <taxon>Fabales</taxon>
        <taxon>Fabaceae</taxon>
        <taxon>Papilionoideae</taxon>
        <taxon>50 kb inversion clade</taxon>
        <taxon>dalbergioids sensu lato</taxon>
        <taxon>Dalbergieae</taxon>
        <taxon>Pterocarpus clade</taxon>
        <taxon>Stylosanthes</taxon>
    </lineage>
</organism>
<dbReference type="Proteomes" id="UP001341840">
    <property type="component" value="Unassembled WGS sequence"/>
</dbReference>
<evidence type="ECO:0000313" key="1">
    <source>
        <dbReference type="EMBL" id="MED6205977.1"/>
    </source>
</evidence>
<accession>A0ABU6Y6A4</accession>
<sequence length="135" mass="14865">MRAFQQAIFSSEVILHTLALASVVPYKKKLLSTVFTIVLNSDSPWTLDKTLGLIHHASYEFEKVNSSSLSLSPPQLIYAWTIPVSTFKVNCNTTLFGCVLKDSVENWIKGCSGELSASSVLCCEFFAIWSGLILA</sequence>
<comment type="caution">
    <text evidence="1">The sequence shown here is derived from an EMBL/GenBank/DDBJ whole genome shotgun (WGS) entry which is preliminary data.</text>
</comment>
<protein>
    <submittedName>
        <fullName evidence="1">Uncharacterized protein</fullName>
    </submittedName>
</protein>
<proteinExistence type="predicted"/>
<gene>
    <name evidence="1" type="ORF">PIB30_022720</name>
</gene>
<evidence type="ECO:0000313" key="2">
    <source>
        <dbReference type="Proteomes" id="UP001341840"/>
    </source>
</evidence>
<name>A0ABU6Y6A4_9FABA</name>